<keyword evidence="2" id="KW-1003">Cell membrane</keyword>
<dbReference type="GO" id="GO:0005886">
    <property type="term" value="C:plasma membrane"/>
    <property type="evidence" value="ECO:0007669"/>
    <property type="project" value="UniProtKB-SubCell"/>
</dbReference>
<evidence type="ECO:0000256" key="1">
    <source>
        <dbReference type="ARBA" id="ARBA00004609"/>
    </source>
</evidence>
<keyword evidence="3" id="KW-0449">Lipoprotein</keyword>
<dbReference type="PANTHER" id="PTHR16983">
    <property type="entry name" value="UPAR/LY6 DOMAIN-CONTAINING PROTEIN"/>
    <property type="match status" value="1"/>
</dbReference>
<dbReference type="InterPro" id="IPR051110">
    <property type="entry name" value="Ly-6/neurotoxin-like_GPI-ap"/>
</dbReference>
<evidence type="ECO:0000256" key="6">
    <source>
        <dbReference type="ARBA" id="ARBA00023180"/>
    </source>
</evidence>
<evidence type="ECO:0000256" key="2">
    <source>
        <dbReference type="ARBA" id="ARBA00022475"/>
    </source>
</evidence>
<dbReference type="GO" id="GO:0030550">
    <property type="term" value="F:acetylcholine receptor inhibitor activity"/>
    <property type="evidence" value="ECO:0007669"/>
    <property type="project" value="TreeGrafter"/>
</dbReference>
<reference evidence="9" key="1">
    <citation type="submission" date="2025-08" db="UniProtKB">
        <authorList>
            <consortium name="RefSeq"/>
        </authorList>
    </citation>
    <scope>IDENTIFICATION</scope>
    <source>
        <tissue evidence="9">Blood</tissue>
    </source>
</reference>
<dbReference type="CDD" id="cd23543">
    <property type="entry name" value="TFP_LU_ECD_Ly6E"/>
    <property type="match status" value="1"/>
</dbReference>
<keyword evidence="5" id="KW-0472">Membrane</keyword>
<keyword evidence="8" id="KW-1185">Reference proteome</keyword>
<dbReference type="InterPro" id="IPR016054">
    <property type="entry name" value="LY6_UPA_recep-like"/>
</dbReference>
<dbReference type="PANTHER" id="PTHR16983:SF13">
    <property type="entry name" value="LYMPHOCYTE ANTIGEN 6E"/>
    <property type="match status" value="1"/>
</dbReference>
<dbReference type="CTD" id="4061"/>
<organism evidence="8 9">
    <name type="scientific">Sapajus apella</name>
    <name type="common">Brown-capped capuchin</name>
    <name type="synonym">Cebus apella</name>
    <dbReference type="NCBI Taxonomy" id="9515"/>
    <lineage>
        <taxon>Eukaryota</taxon>
        <taxon>Metazoa</taxon>
        <taxon>Chordata</taxon>
        <taxon>Craniata</taxon>
        <taxon>Vertebrata</taxon>
        <taxon>Euteleostomi</taxon>
        <taxon>Mammalia</taxon>
        <taxon>Eutheria</taxon>
        <taxon>Euarchontoglires</taxon>
        <taxon>Primates</taxon>
        <taxon>Haplorrhini</taxon>
        <taxon>Platyrrhini</taxon>
        <taxon>Cebidae</taxon>
        <taxon>Cebinae</taxon>
        <taxon>Sapajus</taxon>
    </lineage>
</organism>
<dbReference type="GeneID" id="116534423"/>
<evidence type="ECO:0000313" key="8">
    <source>
        <dbReference type="Proteomes" id="UP000504640"/>
    </source>
</evidence>
<gene>
    <name evidence="9" type="primary">LY6E</name>
</gene>
<keyword evidence="3" id="KW-0336">GPI-anchor</keyword>
<name>A0A6J3FZD4_SAPAP</name>
<comment type="subcellular location">
    <subcellularLocation>
        <location evidence="1">Cell membrane</location>
        <topology evidence="1">Lipid-anchor</topology>
        <topology evidence="1">GPI-anchor</topology>
    </subcellularLocation>
</comment>
<dbReference type="SUPFAM" id="SSF57302">
    <property type="entry name" value="Snake toxin-like"/>
    <property type="match status" value="1"/>
</dbReference>
<keyword evidence="6" id="KW-0325">Glycoprotein</keyword>
<keyword evidence="4" id="KW-0732">Signal</keyword>
<dbReference type="Gene3D" id="2.10.60.10">
    <property type="entry name" value="CD59"/>
    <property type="match status" value="1"/>
</dbReference>
<evidence type="ECO:0000259" key="7">
    <source>
        <dbReference type="SMART" id="SM00134"/>
    </source>
</evidence>
<dbReference type="RefSeq" id="XP_032110685.1">
    <property type="nucleotide sequence ID" value="XM_032254794.1"/>
</dbReference>
<evidence type="ECO:0000256" key="4">
    <source>
        <dbReference type="ARBA" id="ARBA00022729"/>
    </source>
</evidence>
<feature type="domain" description="UPAR/Ly6" evidence="7">
    <location>
        <begin position="49"/>
        <end position="140"/>
    </location>
</feature>
<dbReference type="InterPro" id="IPR035076">
    <property type="entry name" value="Toxin/TOLIP"/>
</dbReference>
<evidence type="ECO:0000256" key="3">
    <source>
        <dbReference type="ARBA" id="ARBA00022622"/>
    </source>
</evidence>
<evidence type="ECO:0000313" key="9">
    <source>
        <dbReference type="RefSeq" id="XP_032110685.1"/>
    </source>
</evidence>
<dbReference type="FunFam" id="2.10.60.10:FF:000003">
    <property type="entry name" value="lymphocyte antigen 6E isoform X1"/>
    <property type="match status" value="1"/>
</dbReference>
<accession>A0A6J3FZD4</accession>
<dbReference type="Pfam" id="PF00087">
    <property type="entry name" value="Toxin_TOLIP"/>
    <property type="match status" value="1"/>
</dbReference>
<dbReference type="AlphaFoldDB" id="A0A6J3FZD4"/>
<dbReference type="GO" id="GO:0098552">
    <property type="term" value="C:side of membrane"/>
    <property type="evidence" value="ECO:0007669"/>
    <property type="project" value="UniProtKB-KW"/>
</dbReference>
<proteinExistence type="predicted"/>
<dbReference type="InterPro" id="IPR045860">
    <property type="entry name" value="Snake_toxin-like_sf"/>
</dbReference>
<dbReference type="Proteomes" id="UP000504640">
    <property type="component" value="Unplaced"/>
</dbReference>
<protein>
    <submittedName>
        <fullName evidence="9">Lymphocyte antigen 6E isoform X1</fullName>
    </submittedName>
</protein>
<dbReference type="SMART" id="SM00134">
    <property type="entry name" value="LU"/>
    <property type="match status" value="1"/>
</dbReference>
<evidence type="ECO:0000256" key="5">
    <source>
        <dbReference type="ARBA" id="ARBA00023136"/>
    </source>
</evidence>
<sequence length="159" mass="16283">MAPHSMEITGSRTGCSGLGPLGRTAVLSRMKTLLVLLAALLGVEQAGSLMCFTCLNQKSNLYCLKPTICSDQDNYCLTVTASAGIGKIVTFGHTLSKSCSPACPLPGNINAGIASMGIRCCQGFLCNFSAADGGLRASATLLGAGLLLSLLPALLRFGP</sequence>